<dbReference type="InterPro" id="IPR015168">
    <property type="entry name" value="SsuA/THI5"/>
</dbReference>
<evidence type="ECO:0000256" key="3">
    <source>
        <dbReference type="ARBA" id="ARBA00022729"/>
    </source>
</evidence>
<dbReference type="PANTHER" id="PTHR30024:SF47">
    <property type="entry name" value="TAURINE-BINDING PERIPLASMIC PROTEIN"/>
    <property type="match status" value="1"/>
</dbReference>
<organism evidence="5 6">
    <name type="scientific">Paenibacillus riograndensis</name>
    <dbReference type="NCBI Taxonomy" id="483937"/>
    <lineage>
        <taxon>Bacteria</taxon>
        <taxon>Bacillati</taxon>
        <taxon>Bacillota</taxon>
        <taxon>Bacilli</taxon>
        <taxon>Bacillales</taxon>
        <taxon>Paenibacillaceae</taxon>
        <taxon>Paenibacillus</taxon>
        <taxon>Paenibacillus sonchi group</taxon>
    </lineage>
</organism>
<dbReference type="Proteomes" id="UP000070475">
    <property type="component" value="Unassembled WGS sequence"/>
</dbReference>
<reference evidence="5 6" key="1">
    <citation type="submission" date="2015-08" db="EMBL/GenBank/DDBJ databases">
        <title>Genomes of Paenibacillus riograndensis.</title>
        <authorList>
            <person name="Sant'Anna F.H."/>
            <person name="Souza R."/>
            <person name="Ambrosini A."/>
            <person name="Bach E."/>
            <person name="Fernandes G."/>
            <person name="Balsanelli E."/>
            <person name="Baura V.A."/>
            <person name="Pedrosa F.O."/>
            <person name="Souza E.M."/>
            <person name="Passaglia L."/>
        </authorList>
    </citation>
    <scope>NUCLEOTIDE SEQUENCE [LARGE SCALE GENOMIC DNA]</scope>
    <source>
        <strain evidence="5 6">CAS34</strain>
    </source>
</reference>
<dbReference type="AlphaFoldDB" id="A0A132TS34"/>
<evidence type="ECO:0000259" key="4">
    <source>
        <dbReference type="Pfam" id="PF09084"/>
    </source>
</evidence>
<dbReference type="PATRIC" id="fig|483937.3.peg.466"/>
<evidence type="ECO:0000256" key="2">
    <source>
        <dbReference type="ARBA" id="ARBA00010742"/>
    </source>
</evidence>
<sequence length="349" mass="37356">MTKRCIILKKSWYGSAFLLLSISLVLVLSGCSSKGDAAASSGADSGKPKTLKIKIADINTNPTFRVALDKGIFAKHGIDAEIVNFGTPAEGVNALFIKQVDVAFGADFPVLNAVAKGQYSIIASAGQATDQAAAVWKLYVKNDIKSAADLKGKNLSFMRGTFLPYLWDEYLKEQGIALSDVTLTGQGAFDEAFIALKQGDVDAAWFSGSAMTGKLAALEGVHELTDMSQTPVRLGMGLVAGNAFVQANPDGIGQFLAAVDEASAYAQEHPGEVADLMFKEVKQPKEATLKDLPVNPWKVGFTQAAYDSLAGQKKYMVDTGIIEQDFDLDSKLDLEPLRKALPDKVTYTK</sequence>
<dbReference type="Gene3D" id="3.40.190.10">
    <property type="entry name" value="Periplasmic binding protein-like II"/>
    <property type="match status" value="2"/>
</dbReference>
<keyword evidence="3" id="KW-0732">Signal</keyword>
<dbReference type="PROSITE" id="PS51257">
    <property type="entry name" value="PROKAR_LIPOPROTEIN"/>
    <property type="match status" value="1"/>
</dbReference>
<dbReference type="PANTHER" id="PTHR30024">
    <property type="entry name" value="ALIPHATIC SULFONATES-BINDING PROTEIN-RELATED"/>
    <property type="match status" value="1"/>
</dbReference>
<evidence type="ECO:0000313" key="5">
    <source>
        <dbReference type="EMBL" id="KWX74139.1"/>
    </source>
</evidence>
<proteinExistence type="inferred from homology"/>
<comment type="similarity">
    <text evidence="2">Belongs to the bacterial solute-binding protein SsuA/TauA family.</text>
</comment>
<comment type="caution">
    <text evidence="5">The sequence shown here is derived from an EMBL/GenBank/DDBJ whole genome shotgun (WGS) entry which is preliminary data.</text>
</comment>
<evidence type="ECO:0000256" key="1">
    <source>
        <dbReference type="ARBA" id="ARBA00004418"/>
    </source>
</evidence>
<gene>
    <name evidence="5" type="ORF">AMQ84_21480</name>
</gene>
<protein>
    <submittedName>
        <fullName evidence="5">Nitrate ABC transporter substrate-binding protein</fullName>
    </submittedName>
</protein>
<keyword evidence="6" id="KW-1185">Reference proteome</keyword>
<dbReference type="GO" id="GO:0042597">
    <property type="term" value="C:periplasmic space"/>
    <property type="evidence" value="ECO:0007669"/>
    <property type="project" value="UniProtKB-SubCell"/>
</dbReference>
<dbReference type="Pfam" id="PF09084">
    <property type="entry name" value="NMT1"/>
    <property type="match status" value="1"/>
</dbReference>
<feature type="domain" description="SsuA/THI5-like" evidence="4">
    <location>
        <begin position="66"/>
        <end position="272"/>
    </location>
</feature>
<accession>A0A132TS34</accession>
<evidence type="ECO:0000313" key="6">
    <source>
        <dbReference type="Proteomes" id="UP000070475"/>
    </source>
</evidence>
<comment type="subcellular location">
    <subcellularLocation>
        <location evidence="1">Periplasm</location>
    </subcellularLocation>
</comment>
<dbReference type="SUPFAM" id="SSF53850">
    <property type="entry name" value="Periplasmic binding protein-like II"/>
    <property type="match status" value="1"/>
</dbReference>
<name>A0A132TS34_9BACL</name>
<dbReference type="EMBL" id="LIRB01000140">
    <property type="protein sequence ID" value="KWX74139.1"/>
    <property type="molecule type" value="Genomic_DNA"/>
</dbReference>